<dbReference type="EMBL" id="CABWMC010000002">
    <property type="protein sequence ID" value="VXB15807.1"/>
    <property type="molecule type" value="Genomic_DNA"/>
</dbReference>
<evidence type="ECO:0000313" key="2">
    <source>
        <dbReference type="Proteomes" id="UP000437562"/>
    </source>
</evidence>
<evidence type="ECO:0000313" key="1">
    <source>
        <dbReference type="EMBL" id="VXB15807.1"/>
    </source>
</evidence>
<reference evidence="1 2" key="1">
    <citation type="submission" date="2019-10" db="EMBL/GenBank/DDBJ databases">
        <authorList>
            <person name="Karimi E."/>
        </authorList>
    </citation>
    <scope>NUCLEOTIDE SEQUENCE [LARGE SCALE GENOMIC DNA]</scope>
    <source>
        <strain evidence="1">Bacillus sp. 71</strain>
    </source>
</reference>
<accession>A0A653NE30</accession>
<sequence>MKRKMLALALPVMLLAGCTTETYGLTQSEFRKMDKEY</sequence>
<dbReference type="Proteomes" id="UP000437562">
    <property type="component" value="Unassembled WGS sequence"/>
</dbReference>
<proteinExistence type="predicted"/>
<protein>
    <submittedName>
        <fullName evidence="1">Uncharacterized protein</fullName>
    </submittedName>
</protein>
<dbReference type="PROSITE" id="PS51257">
    <property type="entry name" value="PROKAR_LIPOPROTEIN"/>
    <property type="match status" value="1"/>
</dbReference>
<gene>
    <name evidence="1" type="ORF">BACI71_100295</name>
</gene>
<dbReference type="AlphaFoldDB" id="A0A653NE30"/>
<organism evidence="1 2">
    <name type="scientific">Bacillus mycoides</name>
    <dbReference type="NCBI Taxonomy" id="1405"/>
    <lineage>
        <taxon>Bacteria</taxon>
        <taxon>Bacillati</taxon>
        <taxon>Bacillota</taxon>
        <taxon>Bacilli</taxon>
        <taxon>Bacillales</taxon>
        <taxon>Bacillaceae</taxon>
        <taxon>Bacillus</taxon>
        <taxon>Bacillus cereus group</taxon>
    </lineage>
</organism>
<name>A0A653NE30_BACMY</name>